<organism evidence="4 5">
    <name type="scientific">Microbacterium dextranolyticum</name>
    <dbReference type="NCBI Taxonomy" id="36806"/>
    <lineage>
        <taxon>Bacteria</taxon>
        <taxon>Bacillati</taxon>
        <taxon>Actinomycetota</taxon>
        <taxon>Actinomycetes</taxon>
        <taxon>Micrococcales</taxon>
        <taxon>Microbacteriaceae</taxon>
        <taxon>Microbacterium</taxon>
    </lineage>
</organism>
<keyword evidence="5" id="KW-1185">Reference proteome</keyword>
<dbReference type="SUPFAM" id="SSF55874">
    <property type="entry name" value="ATPase domain of HSP90 chaperone/DNA topoisomerase II/histidine kinase"/>
    <property type="match status" value="1"/>
</dbReference>
<evidence type="ECO:0000313" key="4">
    <source>
        <dbReference type="EMBL" id="GLJ95321.1"/>
    </source>
</evidence>
<sequence length="405" mass="42155">MSHDVVLAAACGVLGGVVLTVLLVLARRLAKGTTDLGSDADRAAHQALHQASSAAVHLRGGLAAPDVDRAARPLRALLGSSGVAIVHDGRVVARDGAAADRAGHADAAVALAGAVAASGRREVRGVEADDGGPGLEAVAAPIVVDGAVAGVLVAFHAPVRAALVRAVAEVADWCAAQVALGDLEASRTALAEAELRALRAQISPHFIYNALTAIASFITTDPARARELVLEFADFTRYSFRRQGEFTTLAEELRSIHSYLELERARFGDRLTVILRIAPETLATVIPFLTVQPIVENAVRHGLEPGEGGGTIRIEARDDATHTEIVVEDDGVGMDPEALRALLGAESDGSHVGVRNVDTRLRQLYGPGGGLVVETNTGAGTLVRMRVPKSQPAHDTAREREGAPA</sequence>
<dbReference type="Proteomes" id="UP001142291">
    <property type="component" value="Unassembled WGS sequence"/>
</dbReference>
<dbReference type="PANTHER" id="PTHR34220">
    <property type="entry name" value="SENSOR HISTIDINE KINASE YPDA"/>
    <property type="match status" value="1"/>
</dbReference>
<dbReference type="GO" id="GO:0016020">
    <property type="term" value="C:membrane"/>
    <property type="evidence" value="ECO:0007669"/>
    <property type="project" value="InterPro"/>
</dbReference>
<dbReference type="SMART" id="SM00387">
    <property type="entry name" value="HATPase_c"/>
    <property type="match status" value="1"/>
</dbReference>
<gene>
    <name evidence="4" type="ORF">GCM10017591_13830</name>
</gene>
<feature type="transmembrane region" description="Helical" evidence="2">
    <location>
        <begin position="6"/>
        <end position="26"/>
    </location>
</feature>
<dbReference type="InterPro" id="IPR005467">
    <property type="entry name" value="His_kinase_dom"/>
</dbReference>
<protein>
    <submittedName>
        <fullName evidence="4">Signal transduction histidine kinase</fullName>
    </submittedName>
</protein>
<dbReference type="EMBL" id="BSER01000008">
    <property type="protein sequence ID" value="GLJ95321.1"/>
    <property type="molecule type" value="Genomic_DNA"/>
</dbReference>
<evidence type="ECO:0000256" key="2">
    <source>
        <dbReference type="SAM" id="Phobius"/>
    </source>
</evidence>
<accession>A0A9W6HMA0</accession>
<dbReference type="PROSITE" id="PS50109">
    <property type="entry name" value="HIS_KIN"/>
    <property type="match status" value="1"/>
</dbReference>
<name>A0A9W6HMA0_9MICO</name>
<keyword evidence="2" id="KW-0812">Transmembrane</keyword>
<evidence type="ECO:0000313" key="5">
    <source>
        <dbReference type="Proteomes" id="UP001142291"/>
    </source>
</evidence>
<keyword evidence="2" id="KW-0472">Membrane</keyword>
<feature type="domain" description="Histidine kinase" evidence="3">
    <location>
        <begin position="294"/>
        <end position="391"/>
    </location>
</feature>
<dbReference type="InterPro" id="IPR003594">
    <property type="entry name" value="HATPase_dom"/>
</dbReference>
<keyword evidence="1 4" id="KW-0808">Transferase</keyword>
<dbReference type="InterPro" id="IPR050640">
    <property type="entry name" value="Bact_2-comp_sensor_kinase"/>
</dbReference>
<dbReference type="RefSeq" id="WP_204964801.1">
    <property type="nucleotide sequence ID" value="NZ_BAAAUR010000005.1"/>
</dbReference>
<dbReference type="Pfam" id="PF06580">
    <property type="entry name" value="His_kinase"/>
    <property type="match status" value="1"/>
</dbReference>
<dbReference type="Pfam" id="PF02518">
    <property type="entry name" value="HATPase_c"/>
    <property type="match status" value="1"/>
</dbReference>
<dbReference type="InterPro" id="IPR010559">
    <property type="entry name" value="Sig_transdc_His_kin_internal"/>
</dbReference>
<evidence type="ECO:0000256" key="1">
    <source>
        <dbReference type="ARBA" id="ARBA00022777"/>
    </source>
</evidence>
<reference evidence="4" key="1">
    <citation type="journal article" date="2014" name="Int. J. Syst. Evol. Microbiol.">
        <title>Complete genome sequence of Corynebacterium casei LMG S-19264T (=DSM 44701T), isolated from a smear-ripened cheese.</title>
        <authorList>
            <consortium name="US DOE Joint Genome Institute (JGI-PGF)"/>
            <person name="Walter F."/>
            <person name="Albersmeier A."/>
            <person name="Kalinowski J."/>
            <person name="Ruckert C."/>
        </authorList>
    </citation>
    <scope>NUCLEOTIDE SEQUENCE</scope>
    <source>
        <strain evidence="4">VKM Ac-1940</strain>
    </source>
</reference>
<dbReference type="InterPro" id="IPR036890">
    <property type="entry name" value="HATPase_C_sf"/>
</dbReference>
<dbReference type="GO" id="GO:0000155">
    <property type="term" value="F:phosphorelay sensor kinase activity"/>
    <property type="evidence" value="ECO:0007669"/>
    <property type="project" value="InterPro"/>
</dbReference>
<proteinExistence type="predicted"/>
<keyword evidence="2" id="KW-1133">Transmembrane helix</keyword>
<keyword evidence="1 4" id="KW-0418">Kinase</keyword>
<dbReference type="PANTHER" id="PTHR34220:SF7">
    <property type="entry name" value="SENSOR HISTIDINE KINASE YPDA"/>
    <property type="match status" value="1"/>
</dbReference>
<comment type="caution">
    <text evidence="4">The sequence shown here is derived from an EMBL/GenBank/DDBJ whole genome shotgun (WGS) entry which is preliminary data.</text>
</comment>
<dbReference type="AlphaFoldDB" id="A0A9W6HMA0"/>
<evidence type="ECO:0000259" key="3">
    <source>
        <dbReference type="PROSITE" id="PS50109"/>
    </source>
</evidence>
<dbReference type="Gene3D" id="3.30.565.10">
    <property type="entry name" value="Histidine kinase-like ATPase, C-terminal domain"/>
    <property type="match status" value="1"/>
</dbReference>
<reference evidence="4" key="2">
    <citation type="submission" date="2023-01" db="EMBL/GenBank/DDBJ databases">
        <authorList>
            <person name="Sun Q."/>
            <person name="Evtushenko L."/>
        </authorList>
    </citation>
    <scope>NUCLEOTIDE SEQUENCE</scope>
    <source>
        <strain evidence="4">VKM Ac-1940</strain>
    </source>
</reference>